<feature type="domain" description="AB hydrolase-1" evidence="10">
    <location>
        <begin position="22"/>
        <end position="190"/>
    </location>
</feature>
<feature type="domain" description="Methyltransferase type 11" evidence="11">
    <location>
        <begin position="320"/>
        <end position="414"/>
    </location>
</feature>
<dbReference type="PANTHER" id="PTHR13090">
    <property type="entry name" value="ARGININE-HYDROXYLASE NDUFAF5, MITOCHONDRIAL"/>
    <property type="match status" value="1"/>
</dbReference>
<evidence type="ECO:0000256" key="9">
    <source>
        <dbReference type="HAMAP-Rule" id="MF_00835"/>
    </source>
</evidence>
<comment type="catalytic activity">
    <reaction evidence="1 9">
        <text>malonyl-[ACP] + S-adenosyl-L-methionine = malonyl-[ACP] methyl ester + S-adenosyl-L-homocysteine</text>
        <dbReference type="Rhea" id="RHEA:17105"/>
        <dbReference type="Rhea" id="RHEA-COMP:9623"/>
        <dbReference type="Rhea" id="RHEA-COMP:9954"/>
        <dbReference type="ChEBI" id="CHEBI:57856"/>
        <dbReference type="ChEBI" id="CHEBI:59789"/>
        <dbReference type="ChEBI" id="CHEBI:78449"/>
        <dbReference type="ChEBI" id="CHEBI:78845"/>
        <dbReference type="EC" id="2.1.1.197"/>
    </reaction>
</comment>
<reference evidence="12 13" key="1">
    <citation type="submission" date="2019-03" db="EMBL/GenBank/DDBJ databases">
        <title>Seongchinamella monodicae gen. nov., sp. nov., a novel member of the Gammaproteobacteria isolated from a tidal mudflat of beach.</title>
        <authorList>
            <person name="Yang H.G."/>
            <person name="Kang J.W."/>
            <person name="Lee S.D."/>
        </authorList>
    </citation>
    <scope>NUCLEOTIDE SEQUENCE [LARGE SCALE GENOMIC DNA]</scope>
    <source>
        <strain evidence="12 13">GH4-78</strain>
    </source>
</reference>
<dbReference type="SUPFAM" id="SSF53474">
    <property type="entry name" value="alpha/beta-Hydrolases"/>
    <property type="match status" value="1"/>
</dbReference>
<evidence type="ECO:0000256" key="5">
    <source>
        <dbReference type="ARBA" id="ARBA00022679"/>
    </source>
</evidence>
<keyword evidence="5 9" id="KW-0808">Transferase</keyword>
<comment type="function">
    <text evidence="8 9">Converts the free carboxyl group of a malonyl-thioester to its methyl ester by transfer of a methyl group from S-adenosyl-L-methionine (SAM). It allows to synthesize pimeloyl-ACP via the fatty acid synthetic pathway.</text>
</comment>
<dbReference type="GO" id="GO:0102130">
    <property type="term" value="F:malonyl-CoA methyltransferase activity"/>
    <property type="evidence" value="ECO:0007669"/>
    <property type="project" value="UniProtKB-EC"/>
</dbReference>
<dbReference type="Gene3D" id="3.40.50.1820">
    <property type="entry name" value="alpha/beta hydrolase"/>
    <property type="match status" value="1"/>
</dbReference>
<evidence type="ECO:0000256" key="7">
    <source>
        <dbReference type="ARBA" id="ARBA00022756"/>
    </source>
</evidence>
<dbReference type="InterPro" id="IPR011814">
    <property type="entry name" value="BioC"/>
</dbReference>
<evidence type="ECO:0000256" key="2">
    <source>
        <dbReference type="ARBA" id="ARBA00004746"/>
    </source>
</evidence>
<protein>
    <recommendedName>
        <fullName evidence="3 9">Malonyl-[acyl-carrier protein] O-methyltransferase</fullName>
        <shortName evidence="9">Malonyl-ACP O-methyltransferase</shortName>
        <ecNumber evidence="3 9">2.1.1.197</ecNumber>
    </recommendedName>
    <alternativeName>
        <fullName evidence="9">Biotin synthesis protein BioC</fullName>
    </alternativeName>
</protein>
<keyword evidence="6 9" id="KW-0949">S-adenosyl-L-methionine</keyword>
<dbReference type="Pfam" id="PF08241">
    <property type="entry name" value="Methyltransf_11"/>
    <property type="match status" value="1"/>
</dbReference>
<evidence type="ECO:0000259" key="10">
    <source>
        <dbReference type="Pfam" id="PF00561"/>
    </source>
</evidence>
<dbReference type="SUPFAM" id="SSF53335">
    <property type="entry name" value="S-adenosyl-L-methionine-dependent methyltransferases"/>
    <property type="match status" value="1"/>
</dbReference>
<keyword evidence="4 9" id="KW-0489">Methyltransferase</keyword>
<accession>A0A4V2ZXQ0</accession>
<name>A0A4V2ZXQ0_9GAMM</name>
<comment type="similarity">
    <text evidence="9">Belongs to the methyltransferase superfamily.</text>
</comment>
<dbReference type="GO" id="GO:0010340">
    <property type="term" value="F:carboxyl-O-methyltransferase activity"/>
    <property type="evidence" value="ECO:0007669"/>
    <property type="project" value="UniProtKB-UniRule"/>
</dbReference>
<dbReference type="EMBL" id="SMSE01000001">
    <property type="protein sequence ID" value="TDG15885.1"/>
    <property type="molecule type" value="Genomic_DNA"/>
</dbReference>
<evidence type="ECO:0000313" key="12">
    <source>
        <dbReference type="EMBL" id="TDG15885.1"/>
    </source>
</evidence>
<organism evidence="12 13">
    <name type="scientific">Seongchinamella unica</name>
    <dbReference type="NCBI Taxonomy" id="2547392"/>
    <lineage>
        <taxon>Bacteria</taxon>
        <taxon>Pseudomonadati</taxon>
        <taxon>Pseudomonadota</taxon>
        <taxon>Gammaproteobacteria</taxon>
        <taxon>Cellvibrionales</taxon>
        <taxon>Halieaceae</taxon>
        <taxon>Seongchinamella</taxon>
    </lineage>
</organism>
<sequence>MPTAVTIGREYLPATDAAVAELVLLHGWGANRDIWRSLLPALRPWANLTLLDLPGLAPGMHQPDLDLEGLLRAIESSVPGPAVYLGWSLGGQLAMALAARRPGKTTAVITLCSSPRFTATENWPGMPAATLARFSQMVADNPVTGLRRFDSLQVAGAARARDLLRSLQAMRGRCTESSLDVGLQWLAQLDQRDAWSRMAVPQLHLLGDNDQLLAADIGSAVDDLLAGNTAAEVATLAAASHLAPLERGEEITARLYRFLHARGRLRQADRTPAPVAKADVALSFSRAAPRYDSVARLQRDVGLALLHTLDVLDTQPGTVLDLGSGTGYFCPELQRRFPAATYLGLDLAEGMVRYARENHAGADSWVVGDAEALPLASHSVDLIFSSLALQWCHRAELLFAELARVLRPGGRCVFSTLGPQTLRELRAAWAAVDQHQHVNSFLPLETLHRAAQSQGELALNVTEQVYRMEYSKVGELLNELKTLGAHNVNRNRPAGLSSRRVLQGMMRAYEEWREEDILPATYQVYFGSLEKL</sequence>
<dbReference type="InterPro" id="IPR029063">
    <property type="entry name" value="SAM-dependent_MTases_sf"/>
</dbReference>
<keyword evidence="13" id="KW-1185">Reference proteome</keyword>
<evidence type="ECO:0000256" key="4">
    <source>
        <dbReference type="ARBA" id="ARBA00022603"/>
    </source>
</evidence>
<dbReference type="Gene3D" id="3.40.50.150">
    <property type="entry name" value="Vaccinia Virus protein VP39"/>
    <property type="match status" value="1"/>
</dbReference>
<dbReference type="InterPro" id="IPR050602">
    <property type="entry name" value="Malonyl-ACP_OMT"/>
</dbReference>
<dbReference type="HAMAP" id="MF_00835">
    <property type="entry name" value="BioC"/>
    <property type="match status" value="1"/>
</dbReference>
<comment type="pathway">
    <text evidence="2 9">Cofactor biosynthesis; biotin biosynthesis.</text>
</comment>
<dbReference type="RefSeq" id="WP_133210775.1">
    <property type="nucleotide sequence ID" value="NZ_SMSE01000001.1"/>
</dbReference>
<evidence type="ECO:0000256" key="3">
    <source>
        <dbReference type="ARBA" id="ARBA00012327"/>
    </source>
</evidence>
<dbReference type="InterPro" id="IPR013216">
    <property type="entry name" value="Methyltransf_11"/>
</dbReference>
<dbReference type="Pfam" id="PF00561">
    <property type="entry name" value="Abhydrolase_1"/>
    <property type="match status" value="1"/>
</dbReference>
<evidence type="ECO:0000256" key="6">
    <source>
        <dbReference type="ARBA" id="ARBA00022691"/>
    </source>
</evidence>
<dbReference type="GO" id="GO:0032259">
    <property type="term" value="P:methylation"/>
    <property type="evidence" value="ECO:0007669"/>
    <property type="project" value="UniProtKB-KW"/>
</dbReference>
<gene>
    <name evidence="9 12" type="primary">bioC</name>
    <name evidence="12" type="ORF">E2F43_06575</name>
</gene>
<dbReference type="Proteomes" id="UP000295554">
    <property type="component" value="Unassembled WGS sequence"/>
</dbReference>
<comment type="caution">
    <text evidence="12">The sequence shown here is derived from an EMBL/GenBank/DDBJ whole genome shotgun (WGS) entry which is preliminary data.</text>
</comment>
<dbReference type="PANTHER" id="PTHR13090:SF1">
    <property type="entry name" value="ARGININE-HYDROXYLASE NDUFAF5, MITOCHONDRIAL"/>
    <property type="match status" value="1"/>
</dbReference>
<dbReference type="UniPathway" id="UPA00078"/>
<dbReference type="CDD" id="cd02440">
    <property type="entry name" value="AdoMet_MTases"/>
    <property type="match status" value="1"/>
</dbReference>
<evidence type="ECO:0000256" key="1">
    <source>
        <dbReference type="ARBA" id="ARBA00000852"/>
    </source>
</evidence>
<dbReference type="EC" id="2.1.1.197" evidence="3 9"/>
<evidence type="ECO:0000313" key="13">
    <source>
        <dbReference type="Proteomes" id="UP000295554"/>
    </source>
</evidence>
<dbReference type="OrthoDB" id="9760689at2"/>
<keyword evidence="7 9" id="KW-0093">Biotin biosynthesis</keyword>
<dbReference type="NCBIfam" id="TIGR02072">
    <property type="entry name" value="BioC"/>
    <property type="match status" value="1"/>
</dbReference>
<dbReference type="AlphaFoldDB" id="A0A4V2ZXQ0"/>
<dbReference type="GO" id="GO:0008757">
    <property type="term" value="F:S-adenosylmethionine-dependent methyltransferase activity"/>
    <property type="evidence" value="ECO:0007669"/>
    <property type="project" value="InterPro"/>
</dbReference>
<proteinExistence type="inferred from homology"/>
<dbReference type="GO" id="GO:0009102">
    <property type="term" value="P:biotin biosynthetic process"/>
    <property type="evidence" value="ECO:0007669"/>
    <property type="project" value="UniProtKB-UniRule"/>
</dbReference>
<evidence type="ECO:0000259" key="11">
    <source>
        <dbReference type="Pfam" id="PF08241"/>
    </source>
</evidence>
<evidence type="ECO:0000256" key="8">
    <source>
        <dbReference type="ARBA" id="ARBA00025006"/>
    </source>
</evidence>
<dbReference type="InterPro" id="IPR000073">
    <property type="entry name" value="AB_hydrolase_1"/>
</dbReference>
<dbReference type="InterPro" id="IPR029058">
    <property type="entry name" value="AB_hydrolase_fold"/>
</dbReference>